<evidence type="ECO:0000256" key="1">
    <source>
        <dbReference type="ARBA" id="ARBA00004141"/>
    </source>
</evidence>
<protein>
    <submittedName>
        <fullName evidence="7">DUF423 domain-containing protein</fullName>
    </submittedName>
</protein>
<dbReference type="Proteomes" id="UP001069802">
    <property type="component" value="Unassembled WGS sequence"/>
</dbReference>
<dbReference type="InterPro" id="IPR006696">
    <property type="entry name" value="DUF423"/>
</dbReference>
<keyword evidence="4 6" id="KW-1133">Transmembrane helix</keyword>
<evidence type="ECO:0000256" key="3">
    <source>
        <dbReference type="ARBA" id="ARBA00022692"/>
    </source>
</evidence>
<name>A0ABT4LE05_9PROT</name>
<proteinExistence type="inferred from homology"/>
<accession>A0ABT4LE05</accession>
<keyword evidence="8" id="KW-1185">Reference proteome</keyword>
<dbReference type="EMBL" id="JAPWGY010000001">
    <property type="protein sequence ID" value="MCZ4279332.1"/>
    <property type="molecule type" value="Genomic_DNA"/>
</dbReference>
<dbReference type="PANTHER" id="PTHR43461">
    <property type="entry name" value="TRANSMEMBRANE PROTEIN 256"/>
    <property type="match status" value="1"/>
</dbReference>
<sequence length="134" mass="14147">MSGSTRFWLKFWIIYAALWGAGSVAVGAYAAHGFEGDELRVLWAQTGSLYGLVHALALLALTALGAAGSGCSRARTIASGCFSLGLLFFSGGLFLKALCDLSLNGPYIPVGGSLFILGWLLTVAFGFTYRQKDL</sequence>
<evidence type="ECO:0000256" key="5">
    <source>
        <dbReference type="ARBA" id="ARBA00023136"/>
    </source>
</evidence>
<comment type="subcellular location">
    <subcellularLocation>
        <location evidence="1">Membrane</location>
        <topology evidence="1">Multi-pass membrane protein</topology>
    </subcellularLocation>
</comment>
<feature type="transmembrane region" description="Helical" evidence="6">
    <location>
        <begin position="76"/>
        <end position="95"/>
    </location>
</feature>
<evidence type="ECO:0000313" key="7">
    <source>
        <dbReference type="EMBL" id="MCZ4279332.1"/>
    </source>
</evidence>
<organism evidence="7 8">
    <name type="scientific">Kiloniella laminariae</name>
    <dbReference type="NCBI Taxonomy" id="454162"/>
    <lineage>
        <taxon>Bacteria</taxon>
        <taxon>Pseudomonadati</taxon>
        <taxon>Pseudomonadota</taxon>
        <taxon>Alphaproteobacteria</taxon>
        <taxon>Rhodospirillales</taxon>
        <taxon>Kiloniellaceae</taxon>
        <taxon>Kiloniella</taxon>
    </lineage>
</organism>
<gene>
    <name evidence="7" type="ORF">O4H49_01000</name>
</gene>
<keyword evidence="5 6" id="KW-0472">Membrane</keyword>
<evidence type="ECO:0000256" key="6">
    <source>
        <dbReference type="SAM" id="Phobius"/>
    </source>
</evidence>
<feature type="transmembrane region" description="Helical" evidence="6">
    <location>
        <begin position="107"/>
        <end position="129"/>
    </location>
</feature>
<dbReference type="Pfam" id="PF04241">
    <property type="entry name" value="DUF423"/>
    <property type="match status" value="1"/>
</dbReference>
<comment type="similarity">
    <text evidence="2">Belongs to the UPF0382 family.</text>
</comment>
<reference evidence="7" key="1">
    <citation type="submission" date="2022-12" db="EMBL/GenBank/DDBJ databases">
        <title>Bacterial isolates from different developmental stages of Nematostella vectensis.</title>
        <authorList>
            <person name="Fraune S."/>
        </authorList>
    </citation>
    <scope>NUCLEOTIDE SEQUENCE</scope>
    <source>
        <strain evidence="7">G21630-S1</strain>
    </source>
</reference>
<feature type="transmembrane region" description="Helical" evidence="6">
    <location>
        <begin position="12"/>
        <end position="30"/>
    </location>
</feature>
<evidence type="ECO:0000256" key="2">
    <source>
        <dbReference type="ARBA" id="ARBA00009694"/>
    </source>
</evidence>
<evidence type="ECO:0000256" key="4">
    <source>
        <dbReference type="ARBA" id="ARBA00022989"/>
    </source>
</evidence>
<comment type="caution">
    <text evidence="7">The sequence shown here is derived from an EMBL/GenBank/DDBJ whole genome shotgun (WGS) entry which is preliminary data.</text>
</comment>
<keyword evidence="3 6" id="KW-0812">Transmembrane</keyword>
<dbReference type="PANTHER" id="PTHR43461:SF1">
    <property type="entry name" value="TRANSMEMBRANE PROTEIN 256"/>
    <property type="match status" value="1"/>
</dbReference>
<feature type="transmembrane region" description="Helical" evidence="6">
    <location>
        <begin position="42"/>
        <end position="64"/>
    </location>
</feature>
<evidence type="ECO:0000313" key="8">
    <source>
        <dbReference type="Proteomes" id="UP001069802"/>
    </source>
</evidence>